<dbReference type="InterPro" id="IPR020084">
    <property type="entry name" value="NUDIX_hydrolase_CS"/>
</dbReference>
<organism evidence="4 5">
    <name type="scientific">Bergeyella porcorum</name>
    <dbReference type="NCBI Taxonomy" id="1735111"/>
    <lineage>
        <taxon>Bacteria</taxon>
        <taxon>Pseudomonadati</taxon>
        <taxon>Bacteroidota</taxon>
        <taxon>Flavobacteriia</taxon>
        <taxon>Flavobacteriales</taxon>
        <taxon>Weeksellaceae</taxon>
        <taxon>Bergeyella</taxon>
    </lineage>
</organism>
<evidence type="ECO:0000259" key="3">
    <source>
        <dbReference type="PROSITE" id="PS51462"/>
    </source>
</evidence>
<keyword evidence="5" id="KW-1185">Reference proteome</keyword>
<evidence type="ECO:0000313" key="5">
    <source>
        <dbReference type="Proteomes" id="UP001432059"/>
    </source>
</evidence>
<dbReference type="PANTHER" id="PTHR43046">
    <property type="entry name" value="GDP-MANNOSE MANNOSYL HYDROLASE"/>
    <property type="match status" value="1"/>
</dbReference>
<proteinExistence type="predicted"/>
<dbReference type="PROSITE" id="PS51462">
    <property type="entry name" value="NUDIX"/>
    <property type="match status" value="1"/>
</dbReference>
<dbReference type="RefSeq" id="WP_327984611.1">
    <property type="nucleotide sequence ID" value="NZ_CP136426.1"/>
</dbReference>
<keyword evidence="2" id="KW-0378">Hydrolase</keyword>
<comment type="cofactor">
    <cofactor evidence="1">
        <name>Mg(2+)</name>
        <dbReference type="ChEBI" id="CHEBI:18420"/>
    </cofactor>
</comment>
<evidence type="ECO:0000256" key="2">
    <source>
        <dbReference type="ARBA" id="ARBA00022801"/>
    </source>
</evidence>
<evidence type="ECO:0000256" key="1">
    <source>
        <dbReference type="ARBA" id="ARBA00001946"/>
    </source>
</evidence>
<evidence type="ECO:0000313" key="4">
    <source>
        <dbReference type="EMBL" id="WOC50916.1"/>
    </source>
</evidence>
<sequence length="135" mass="15842">MNPNINVRVYGICIQNQRILVLDEMYAGERLIKLPGGGLEFGEGLIDCLHREFEEELNLKIDNIQHFYTQEDFVASRFRENEQLLTIYYQVNIVNLQQLNITDPSISQIKWISIQDENPFTLPIDKIVFEKLKNL</sequence>
<dbReference type="AlphaFoldDB" id="A0AAU0EY62"/>
<dbReference type="Gene3D" id="3.90.79.10">
    <property type="entry name" value="Nucleoside Triphosphate Pyrophosphohydrolase"/>
    <property type="match status" value="1"/>
</dbReference>
<dbReference type="Proteomes" id="UP001432059">
    <property type="component" value="Chromosome"/>
</dbReference>
<dbReference type="PROSITE" id="PS00893">
    <property type="entry name" value="NUDIX_BOX"/>
    <property type="match status" value="1"/>
</dbReference>
<dbReference type="PANTHER" id="PTHR43046:SF14">
    <property type="entry name" value="MUTT_NUDIX FAMILY PROTEIN"/>
    <property type="match status" value="1"/>
</dbReference>
<dbReference type="KEGG" id="bpor:BPO_0269"/>
<feature type="domain" description="Nudix hydrolase" evidence="3">
    <location>
        <begin position="5"/>
        <end position="134"/>
    </location>
</feature>
<gene>
    <name evidence="4" type="ORF">BPO_0269</name>
</gene>
<name>A0AAU0EY62_9FLAO</name>
<dbReference type="Pfam" id="PF00293">
    <property type="entry name" value="NUDIX"/>
    <property type="match status" value="1"/>
</dbReference>
<accession>A0AAU0EY62</accession>
<dbReference type="GO" id="GO:0016787">
    <property type="term" value="F:hydrolase activity"/>
    <property type="evidence" value="ECO:0007669"/>
    <property type="project" value="UniProtKB-KW"/>
</dbReference>
<dbReference type="InterPro" id="IPR000086">
    <property type="entry name" value="NUDIX_hydrolase_dom"/>
</dbReference>
<dbReference type="InterPro" id="IPR015797">
    <property type="entry name" value="NUDIX_hydrolase-like_dom_sf"/>
</dbReference>
<dbReference type="EMBL" id="CP136426">
    <property type="protein sequence ID" value="WOC50916.1"/>
    <property type="molecule type" value="Genomic_DNA"/>
</dbReference>
<dbReference type="SUPFAM" id="SSF55811">
    <property type="entry name" value="Nudix"/>
    <property type="match status" value="1"/>
</dbReference>
<protein>
    <submittedName>
        <fullName evidence="4">NUDIX domain-containing protein</fullName>
    </submittedName>
</protein>
<reference evidence="4" key="1">
    <citation type="submission" date="2023-10" db="EMBL/GenBank/DDBJ databases">
        <title>Characterization and whole genome sequencing of a novel strain of Bergeyella porcorum QD2021 isolated from pig.</title>
        <authorList>
            <person name="Liu G."/>
            <person name="Chen C."/>
            <person name="Han X."/>
        </authorList>
    </citation>
    <scope>NUCLEOTIDE SEQUENCE</scope>
    <source>
        <strain evidence="4">QD2021</strain>
    </source>
</reference>